<organism evidence="1 2">
    <name type="scientific">Dibothriocephalus latus</name>
    <name type="common">Fish tapeworm</name>
    <name type="synonym">Diphyllobothrium latum</name>
    <dbReference type="NCBI Taxonomy" id="60516"/>
    <lineage>
        <taxon>Eukaryota</taxon>
        <taxon>Metazoa</taxon>
        <taxon>Spiralia</taxon>
        <taxon>Lophotrochozoa</taxon>
        <taxon>Platyhelminthes</taxon>
        <taxon>Cestoda</taxon>
        <taxon>Eucestoda</taxon>
        <taxon>Diphyllobothriidea</taxon>
        <taxon>Diphyllobothriidae</taxon>
        <taxon>Dibothriocephalus</taxon>
    </lineage>
</organism>
<sequence>MDGVERTGKVNKADGCRLLVTMAEFKDPSQSRNPALLGHVLESRTDWNRENNSEDLRSNVDEAYAAVIPTFCLITLLVDRHKDA</sequence>
<gene>
    <name evidence="1" type="ORF">DILT_LOCUS8518</name>
</gene>
<name>A0A3P7LLX4_DIBLA</name>
<protein>
    <submittedName>
        <fullName evidence="1">Uncharacterized protein</fullName>
    </submittedName>
</protein>
<keyword evidence="2" id="KW-1185">Reference proteome</keyword>
<dbReference type="AlphaFoldDB" id="A0A3P7LLX4"/>
<dbReference type="OrthoDB" id="10479832at2759"/>
<reference evidence="1 2" key="1">
    <citation type="submission" date="2018-11" db="EMBL/GenBank/DDBJ databases">
        <authorList>
            <consortium name="Pathogen Informatics"/>
        </authorList>
    </citation>
    <scope>NUCLEOTIDE SEQUENCE [LARGE SCALE GENOMIC DNA]</scope>
</reference>
<dbReference type="EMBL" id="UYRU01054505">
    <property type="protein sequence ID" value="VDN12687.1"/>
    <property type="molecule type" value="Genomic_DNA"/>
</dbReference>
<proteinExistence type="predicted"/>
<dbReference type="Proteomes" id="UP000281553">
    <property type="component" value="Unassembled WGS sequence"/>
</dbReference>
<evidence type="ECO:0000313" key="1">
    <source>
        <dbReference type="EMBL" id="VDN12687.1"/>
    </source>
</evidence>
<evidence type="ECO:0000313" key="2">
    <source>
        <dbReference type="Proteomes" id="UP000281553"/>
    </source>
</evidence>
<accession>A0A3P7LLX4</accession>